<dbReference type="VEuPathDB" id="ToxoDB:TGP89_260790A"/>
<gene>
    <name evidence="1" type="ORF">TGP89_260790A</name>
</gene>
<feature type="non-terminal residue" evidence="1">
    <location>
        <position position="38"/>
    </location>
</feature>
<organism evidence="1 2">
    <name type="scientific">Toxoplasma gondii p89</name>
    <dbReference type="NCBI Taxonomy" id="943119"/>
    <lineage>
        <taxon>Eukaryota</taxon>
        <taxon>Sar</taxon>
        <taxon>Alveolata</taxon>
        <taxon>Apicomplexa</taxon>
        <taxon>Conoidasida</taxon>
        <taxon>Coccidia</taxon>
        <taxon>Eucoccidiorida</taxon>
        <taxon>Eimeriorina</taxon>
        <taxon>Sarcocystidae</taxon>
        <taxon>Toxoplasma</taxon>
    </lineage>
</organism>
<dbReference type="AlphaFoldDB" id="A0A086K630"/>
<evidence type="ECO:0000313" key="1">
    <source>
        <dbReference type="EMBL" id="KFG39848.1"/>
    </source>
</evidence>
<protein>
    <submittedName>
        <fullName evidence="1">RAP domain-containing protein</fullName>
    </submittedName>
</protein>
<proteinExistence type="predicted"/>
<reference evidence="1 2" key="1">
    <citation type="submission" date="2014-03" db="EMBL/GenBank/DDBJ databases">
        <authorList>
            <person name="Sibley D."/>
            <person name="Venepally P."/>
            <person name="Karamycheva S."/>
            <person name="Hadjithomas M."/>
            <person name="Khan A."/>
            <person name="Brunk B."/>
            <person name="Roos D."/>
            <person name="Caler E."/>
            <person name="Lorenzi H."/>
        </authorList>
    </citation>
    <scope>NUCLEOTIDE SEQUENCE [LARGE SCALE GENOMIC DNA]</scope>
    <source>
        <strain evidence="2">p89</strain>
    </source>
</reference>
<comment type="caution">
    <text evidence="1">The sequence shown here is derived from an EMBL/GenBank/DDBJ whole genome shotgun (WGS) entry which is preliminary data.</text>
</comment>
<dbReference type="Proteomes" id="UP000028828">
    <property type="component" value="Unassembled WGS sequence"/>
</dbReference>
<dbReference type="EMBL" id="AEYI02001237">
    <property type="protein sequence ID" value="KFG39848.1"/>
    <property type="molecule type" value="Genomic_DNA"/>
</dbReference>
<name>A0A086K630_TOXGO</name>
<sequence length="38" mass="4752">MGILRPRERLLLNALKKEADIRYRGRRMHKRFRSWAQQ</sequence>
<evidence type="ECO:0000313" key="2">
    <source>
        <dbReference type="Proteomes" id="UP000028828"/>
    </source>
</evidence>
<accession>A0A086K630</accession>